<proteinExistence type="predicted"/>
<dbReference type="GO" id="GO:0005886">
    <property type="term" value="C:plasma membrane"/>
    <property type="evidence" value="ECO:0007669"/>
    <property type="project" value="UniProtKB-SubCell"/>
</dbReference>
<evidence type="ECO:0000256" key="5">
    <source>
        <dbReference type="SAM" id="Phobius"/>
    </source>
</evidence>
<reference evidence="7 8" key="1">
    <citation type="submission" date="2019-01" db="EMBL/GenBank/DDBJ databases">
        <title>Nocardioides guangzhouensis sp. nov., an actinobacterium isolated from soil.</title>
        <authorList>
            <person name="Fu Y."/>
            <person name="Cai Y."/>
            <person name="Lin Z."/>
            <person name="Chen P."/>
        </authorList>
    </citation>
    <scope>NUCLEOTIDE SEQUENCE [LARGE SCALE GENOMIC DNA]</scope>
    <source>
        <strain evidence="7 8">130</strain>
    </source>
</reference>
<dbReference type="EMBL" id="SDKM01000007">
    <property type="protein sequence ID" value="RYP87253.1"/>
    <property type="molecule type" value="Genomic_DNA"/>
</dbReference>
<dbReference type="SUPFAM" id="SSF103473">
    <property type="entry name" value="MFS general substrate transporter"/>
    <property type="match status" value="1"/>
</dbReference>
<keyword evidence="3 5" id="KW-1133">Transmembrane helix</keyword>
<comment type="subcellular location">
    <subcellularLocation>
        <location evidence="1">Cell membrane</location>
        <topology evidence="1">Multi-pass membrane protein</topology>
    </subcellularLocation>
</comment>
<organism evidence="7 8">
    <name type="scientific">Nocardioides guangzhouensis</name>
    <dbReference type="NCBI Taxonomy" id="2497878"/>
    <lineage>
        <taxon>Bacteria</taxon>
        <taxon>Bacillati</taxon>
        <taxon>Actinomycetota</taxon>
        <taxon>Actinomycetes</taxon>
        <taxon>Propionibacteriales</taxon>
        <taxon>Nocardioidaceae</taxon>
        <taxon>Nocardioides</taxon>
    </lineage>
</organism>
<feature type="transmembrane region" description="Helical" evidence="5">
    <location>
        <begin position="300"/>
        <end position="321"/>
    </location>
</feature>
<keyword evidence="4 5" id="KW-0472">Membrane</keyword>
<evidence type="ECO:0000313" key="8">
    <source>
        <dbReference type="Proteomes" id="UP000295198"/>
    </source>
</evidence>
<accession>A0A4Q4ZGI7</accession>
<evidence type="ECO:0000313" key="7">
    <source>
        <dbReference type="EMBL" id="RYP87253.1"/>
    </source>
</evidence>
<dbReference type="InterPro" id="IPR036259">
    <property type="entry name" value="MFS_trans_sf"/>
</dbReference>
<feature type="transmembrane region" description="Helical" evidence="5">
    <location>
        <begin position="123"/>
        <end position="142"/>
    </location>
</feature>
<comment type="caution">
    <text evidence="7">The sequence shown here is derived from an EMBL/GenBank/DDBJ whole genome shotgun (WGS) entry which is preliminary data.</text>
</comment>
<sequence>MTTMMTRPEATTPTERPRLLAPAYAATTIGMFALIAFVAFEALAVTTVMPTVAQRLDGVALYALAFAAPLASGVVGMVAAGAWSDRRGPVVPMLASLALFSLGLVVCGTAPSMEALVAGRVLQGLGGGALTVVLYVLVGLVFPPALQPALFASFAAAWVLPALFGPALAAFVAHAAGWRWVFLGTVALVGVATLLVLPALRGLEPRASGDTAPRSRLAWAGIAAVSVLALELLGSGRGAAGLLAGALALAVVVAALRRLVPAGTLVAARGLPAVIGTRGLMSATFFVAEAYIVFVLQDRWGLTPGTAGLALTGVGLTWAAASQVQARLGGRISHVTAMRVGTGLLLAGAGSLVVVVWTYAHPSLAMASYVVAGAGMGLGYPRTSVAMLDASTDRDRGFNSSAISIADSLGAALALSVSGVVFGTAERLGLDPFVSVLVLAVATGVLGVAAAARTAAGTGSSAS</sequence>
<feature type="transmembrane region" description="Helical" evidence="5">
    <location>
        <begin position="178"/>
        <end position="197"/>
    </location>
</feature>
<gene>
    <name evidence="7" type="ORF">EKO23_06530</name>
</gene>
<evidence type="ECO:0000256" key="1">
    <source>
        <dbReference type="ARBA" id="ARBA00004651"/>
    </source>
</evidence>
<feature type="transmembrane region" description="Helical" evidence="5">
    <location>
        <begin position="271"/>
        <end position="294"/>
    </location>
</feature>
<dbReference type="InterPro" id="IPR011701">
    <property type="entry name" value="MFS"/>
</dbReference>
<evidence type="ECO:0000256" key="3">
    <source>
        <dbReference type="ARBA" id="ARBA00022989"/>
    </source>
</evidence>
<protein>
    <submittedName>
        <fullName evidence="7">MFS transporter</fullName>
    </submittedName>
</protein>
<keyword evidence="8" id="KW-1185">Reference proteome</keyword>
<dbReference type="Gene3D" id="1.20.1250.20">
    <property type="entry name" value="MFS general substrate transporter like domains"/>
    <property type="match status" value="1"/>
</dbReference>
<feature type="transmembrane region" description="Helical" evidence="5">
    <location>
        <begin position="240"/>
        <end position="259"/>
    </location>
</feature>
<dbReference type="InterPro" id="IPR020846">
    <property type="entry name" value="MFS_dom"/>
</dbReference>
<keyword evidence="2 5" id="KW-0812">Transmembrane</keyword>
<feature type="transmembrane region" description="Helical" evidence="5">
    <location>
        <begin position="21"/>
        <end position="40"/>
    </location>
</feature>
<dbReference type="Pfam" id="PF07690">
    <property type="entry name" value="MFS_1"/>
    <property type="match status" value="1"/>
</dbReference>
<evidence type="ECO:0000256" key="4">
    <source>
        <dbReference type="ARBA" id="ARBA00023136"/>
    </source>
</evidence>
<feature type="transmembrane region" description="Helical" evidence="5">
    <location>
        <begin position="90"/>
        <end position="111"/>
    </location>
</feature>
<feature type="transmembrane region" description="Helical" evidence="5">
    <location>
        <begin position="366"/>
        <end position="388"/>
    </location>
</feature>
<dbReference type="PANTHER" id="PTHR23501:SF154">
    <property type="entry name" value="MULTIDRUG-EFFLUX TRANSPORTER RV1634-RELATED"/>
    <property type="match status" value="1"/>
</dbReference>
<dbReference type="PANTHER" id="PTHR23501">
    <property type="entry name" value="MAJOR FACILITATOR SUPERFAMILY"/>
    <property type="match status" value="1"/>
</dbReference>
<feature type="domain" description="Major facilitator superfamily (MFS) profile" evidence="6">
    <location>
        <begin position="27"/>
        <end position="455"/>
    </location>
</feature>
<feature type="transmembrane region" description="Helical" evidence="5">
    <location>
        <begin position="433"/>
        <end position="452"/>
    </location>
</feature>
<dbReference type="AlphaFoldDB" id="A0A4Q4ZGI7"/>
<dbReference type="GO" id="GO:0022857">
    <property type="term" value="F:transmembrane transporter activity"/>
    <property type="evidence" value="ECO:0007669"/>
    <property type="project" value="InterPro"/>
</dbReference>
<feature type="transmembrane region" description="Helical" evidence="5">
    <location>
        <begin position="342"/>
        <end position="360"/>
    </location>
</feature>
<feature type="transmembrane region" description="Helical" evidence="5">
    <location>
        <begin position="60"/>
        <end position="83"/>
    </location>
</feature>
<feature type="transmembrane region" description="Helical" evidence="5">
    <location>
        <begin position="217"/>
        <end position="234"/>
    </location>
</feature>
<evidence type="ECO:0000256" key="2">
    <source>
        <dbReference type="ARBA" id="ARBA00022692"/>
    </source>
</evidence>
<feature type="transmembrane region" description="Helical" evidence="5">
    <location>
        <begin position="149"/>
        <end position="172"/>
    </location>
</feature>
<dbReference type="OrthoDB" id="9778875at2"/>
<feature type="transmembrane region" description="Helical" evidence="5">
    <location>
        <begin position="400"/>
        <end position="421"/>
    </location>
</feature>
<dbReference type="PROSITE" id="PS50850">
    <property type="entry name" value="MFS"/>
    <property type="match status" value="1"/>
</dbReference>
<name>A0A4Q4ZGI7_9ACTN</name>
<evidence type="ECO:0000259" key="6">
    <source>
        <dbReference type="PROSITE" id="PS50850"/>
    </source>
</evidence>
<dbReference type="Proteomes" id="UP000295198">
    <property type="component" value="Unassembled WGS sequence"/>
</dbReference>